<dbReference type="Proteomes" id="UP000076404">
    <property type="component" value="Chromosome"/>
</dbReference>
<dbReference type="KEGG" id="gph:GEMMAAP_07675"/>
<reference evidence="2 3" key="2">
    <citation type="journal article" date="2016" name="Environ. Microbiol. Rep.">
        <title>Metagenomic evidence for the presence of phototrophic Gemmatimonadetes bacteria in diverse environments.</title>
        <authorList>
            <person name="Zeng Y."/>
            <person name="Baumbach J."/>
            <person name="Barbosa E.G."/>
            <person name="Azevedo V."/>
            <person name="Zhang C."/>
            <person name="Koblizek M."/>
        </authorList>
    </citation>
    <scope>NUCLEOTIDE SEQUENCE [LARGE SCALE GENOMIC DNA]</scope>
    <source>
        <strain evidence="2 3">AP64</strain>
    </source>
</reference>
<name>A0A143BJU1_9BACT</name>
<evidence type="ECO:0000313" key="2">
    <source>
        <dbReference type="EMBL" id="AMW04750.1"/>
    </source>
</evidence>
<evidence type="ECO:0000313" key="3">
    <source>
        <dbReference type="Proteomes" id="UP000076404"/>
    </source>
</evidence>
<dbReference type="PANTHER" id="PTHR36304">
    <property type="entry name" value="DOMAIN GTPASE-ACTIVATING PROTEIN, PUTATIVE-RELATED-RELATED"/>
    <property type="match status" value="1"/>
</dbReference>
<reference evidence="2 3" key="1">
    <citation type="journal article" date="2014" name="Proc. Natl. Acad. Sci. U.S.A.">
        <title>Functional type 2 photosynthetic reaction centers found in the rare bacterial phylum Gemmatimonadetes.</title>
        <authorList>
            <person name="Zeng Y."/>
            <person name="Feng F."/>
            <person name="Medova H."/>
            <person name="Dean J."/>
            <person name="Koblizek M."/>
        </authorList>
    </citation>
    <scope>NUCLEOTIDE SEQUENCE [LARGE SCALE GENOMIC DNA]</scope>
    <source>
        <strain evidence="2 3">AP64</strain>
    </source>
</reference>
<dbReference type="Pfam" id="PF14332">
    <property type="entry name" value="DUF4388"/>
    <property type="match status" value="1"/>
</dbReference>
<sequence length="374" mass="40082">MALEGRLRDLALTEVLQLLALGRKTGVLHCHAPLQGRRAQIAFNSGAIIDADVAGVDRVNDLAAPRRRTSDRTAMEDAVQDVLLWRDGTFRFAPGERPTHDTTVRLAVEPLLMDAAMRAEVWRHIESRVPHARVIPAFVEVEPQQLPLLRLSPPQWEILTCVDGQRDLMALATAMQRDVTEVAKLVFDLMGSGLLTLREGQTAPRQNPTPPATPAVPTVIPAPPGTDSAFTPGSATAVTAPDLWIPSLSGGLPAQPFGDLDEDSLFDPIALGVLTPEGLPRQNTPWPPAASVAPTPIEPSFPGEQQEVVATGATLTQDGRMLCQQGDELARAGDLVGAMAHWNAALRAPAPLPNAERVREAVALAARLHALLHS</sequence>
<dbReference type="RefSeq" id="WP_026850508.1">
    <property type="nucleotide sequence ID" value="NZ_CP011454.1"/>
</dbReference>
<dbReference type="STRING" id="1379270.GEMMAAP_07675"/>
<dbReference type="AlphaFoldDB" id="A0A143BJU1"/>
<organism evidence="2 3">
    <name type="scientific">Gemmatimonas phototrophica</name>
    <dbReference type="NCBI Taxonomy" id="1379270"/>
    <lineage>
        <taxon>Bacteria</taxon>
        <taxon>Pseudomonadati</taxon>
        <taxon>Gemmatimonadota</taxon>
        <taxon>Gemmatimonadia</taxon>
        <taxon>Gemmatimonadales</taxon>
        <taxon>Gemmatimonadaceae</taxon>
        <taxon>Gemmatimonas</taxon>
    </lineage>
</organism>
<dbReference type="PANTHER" id="PTHR36304:SF4">
    <property type="entry name" value="DUF4388 DOMAIN-CONTAINING PROTEIN"/>
    <property type="match status" value="1"/>
</dbReference>
<keyword evidence="3" id="KW-1185">Reference proteome</keyword>
<dbReference type="InterPro" id="IPR025497">
    <property type="entry name" value="PatA-like_N"/>
</dbReference>
<proteinExistence type="predicted"/>
<dbReference type="OrthoDB" id="148348at2"/>
<dbReference type="eggNOG" id="COG0457">
    <property type="taxonomic scope" value="Bacteria"/>
</dbReference>
<dbReference type="EMBL" id="CP011454">
    <property type="protein sequence ID" value="AMW04750.1"/>
    <property type="molecule type" value="Genomic_DNA"/>
</dbReference>
<protein>
    <recommendedName>
        <fullName evidence="1">PatA-like N-terminal domain-containing protein</fullName>
    </recommendedName>
</protein>
<evidence type="ECO:0000259" key="1">
    <source>
        <dbReference type="Pfam" id="PF14332"/>
    </source>
</evidence>
<gene>
    <name evidence="2" type="ORF">GEMMAAP_07675</name>
</gene>
<feature type="domain" description="PatA-like N-terminal" evidence="1">
    <location>
        <begin position="4"/>
        <end position="123"/>
    </location>
</feature>
<accession>A0A143BJU1</accession>